<protein>
    <submittedName>
        <fullName evidence="3">Arylamine N-acetyltransferase</fullName>
    </submittedName>
</protein>
<dbReference type="SUPFAM" id="SSF54001">
    <property type="entry name" value="Cysteine proteinases"/>
    <property type="match status" value="1"/>
</dbReference>
<evidence type="ECO:0000313" key="4">
    <source>
        <dbReference type="Proteomes" id="UP001385809"/>
    </source>
</evidence>
<dbReference type="Pfam" id="PF00797">
    <property type="entry name" value="Acetyltransf_2"/>
    <property type="match status" value="1"/>
</dbReference>
<dbReference type="Gene3D" id="3.30.2140.10">
    <property type="entry name" value="Arylamine N-acetyltransferase"/>
    <property type="match status" value="1"/>
</dbReference>
<evidence type="ECO:0000256" key="1">
    <source>
        <dbReference type="ARBA" id="ARBA00006547"/>
    </source>
</evidence>
<dbReference type="PANTHER" id="PTHR11786:SF0">
    <property type="entry name" value="ARYLAMINE N-ACETYLTRANSFERASE 4-RELATED"/>
    <property type="match status" value="1"/>
</dbReference>
<organism evidence="3 4">
    <name type="scientific">Actinomycetospora aurantiaca</name>
    <dbReference type="NCBI Taxonomy" id="3129233"/>
    <lineage>
        <taxon>Bacteria</taxon>
        <taxon>Bacillati</taxon>
        <taxon>Actinomycetota</taxon>
        <taxon>Actinomycetes</taxon>
        <taxon>Pseudonocardiales</taxon>
        <taxon>Pseudonocardiaceae</taxon>
        <taxon>Actinomycetospora</taxon>
    </lineage>
</organism>
<dbReference type="EMBL" id="JBBEGN010000008">
    <property type="protein sequence ID" value="MEJ2869524.1"/>
    <property type="molecule type" value="Genomic_DNA"/>
</dbReference>
<accession>A0ABU8MQC8</accession>
<dbReference type="InterPro" id="IPR001447">
    <property type="entry name" value="Arylamine_N-AcTrfase"/>
</dbReference>
<proteinExistence type="inferred from homology"/>
<keyword evidence="4" id="KW-1185">Reference proteome</keyword>
<name>A0ABU8MQC8_9PSEU</name>
<sequence>MDVATYLSRIGADENDDVATLTERHFHAVPFENLSIHLGETVDTRPEALYDKIVVRRRGGFCYELNGLFAWLLGELGHDVRFLGGVVHTPDGDTAPLAHMALSLHDGTSERLVDVGFGGFMVPPTALDAPSTQLEPQADGDVEVRSPAGKTGYRLERRERSRADFAPTCFWTATHPDSGFTHGPTCTLPTREGGRVTLAGARLIRTAPDGTRTEDDLSDGEALSAYRDVFGITLDRLPVALHPPQPA</sequence>
<dbReference type="Gene3D" id="2.40.128.150">
    <property type="entry name" value="Cysteine proteinases"/>
    <property type="match status" value="1"/>
</dbReference>
<dbReference type="RefSeq" id="WP_337696105.1">
    <property type="nucleotide sequence ID" value="NZ_JBBEGN010000008.1"/>
</dbReference>
<comment type="similarity">
    <text evidence="1 2">Belongs to the arylamine N-acetyltransferase family.</text>
</comment>
<dbReference type="Proteomes" id="UP001385809">
    <property type="component" value="Unassembled WGS sequence"/>
</dbReference>
<evidence type="ECO:0000256" key="2">
    <source>
        <dbReference type="RuleBase" id="RU003452"/>
    </source>
</evidence>
<evidence type="ECO:0000313" key="3">
    <source>
        <dbReference type="EMBL" id="MEJ2869524.1"/>
    </source>
</evidence>
<dbReference type="InterPro" id="IPR038765">
    <property type="entry name" value="Papain-like_cys_pep_sf"/>
</dbReference>
<dbReference type="PRINTS" id="PR01543">
    <property type="entry name" value="ANATRNSFRASE"/>
</dbReference>
<comment type="caution">
    <text evidence="3">The sequence shown here is derived from an EMBL/GenBank/DDBJ whole genome shotgun (WGS) entry which is preliminary data.</text>
</comment>
<dbReference type="PANTHER" id="PTHR11786">
    <property type="entry name" value="N-HYDROXYARYLAMINE O-ACETYLTRANSFERASE"/>
    <property type="match status" value="1"/>
</dbReference>
<reference evidence="3 4" key="1">
    <citation type="submission" date="2024-03" db="EMBL/GenBank/DDBJ databases">
        <title>Actinomycetospora sp. OC33-EN08, a novel actinomycete isolated from wild orchid (Aerides multiflora).</title>
        <authorList>
            <person name="Suriyachadkun C."/>
        </authorList>
    </citation>
    <scope>NUCLEOTIDE SEQUENCE [LARGE SCALE GENOMIC DNA]</scope>
    <source>
        <strain evidence="3 4">OC33-EN08</strain>
    </source>
</reference>
<gene>
    <name evidence="3" type="ORF">WCD74_17240</name>
</gene>